<organism evidence="2 3">
    <name type="scientific">Paenibacillus agilis</name>
    <dbReference type="NCBI Taxonomy" id="3020863"/>
    <lineage>
        <taxon>Bacteria</taxon>
        <taxon>Bacillati</taxon>
        <taxon>Bacillota</taxon>
        <taxon>Bacilli</taxon>
        <taxon>Bacillales</taxon>
        <taxon>Paenibacillaceae</taxon>
        <taxon>Paenibacillus</taxon>
    </lineage>
</organism>
<reference evidence="2 3" key="1">
    <citation type="submission" date="2019-07" db="EMBL/GenBank/DDBJ databases">
        <authorList>
            <person name="Kim J."/>
        </authorList>
    </citation>
    <scope>NUCLEOTIDE SEQUENCE [LARGE SCALE GENOMIC DNA]</scope>
    <source>
        <strain evidence="2 3">N4</strain>
    </source>
</reference>
<dbReference type="RefSeq" id="WP_144987502.1">
    <property type="nucleotide sequence ID" value="NZ_VNJK01000001.1"/>
</dbReference>
<evidence type="ECO:0000313" key="3">
    <source>
        <dbReference type="Proteomes" id="UP000318102"/>
    </source>
</evidence>
<keyword evidence="3" id="KW-1185">Reference proteome</keyword>
<dbReference type="Pfam" id="PF16079">
    <property type="entry name" value="Phage_holin_5_2"/>
    <property type="match status" value="1"/>
</dbReference>
<comment type="caution">
    <text evidence="2">The sequence shown here is derived from an EMBL/GenBank/DDBJ whole genome shotgun (WGS) entry which is preliminary data.</text>
</comment>
<keyword evidence="1" id="KW-1133">Transmembrane helix</keyword>
<name>A0A559IX76_9BACL</name>
<keyword evidence="1" id="KW-0812">Transmembrane</keyword>
<gene>
    <name evidence="2" type="ORF">FPZ44_03680</name>
</gene>
<feature type="transmembrane region" description="Helical" evidence="1">
    <location>
        <begin position="48"/>
        <end position="81"/>
    </location>
</feature>
<evidence type="ECO:0000313" key="2">
    <source>
        <dbReference type="EMBL" id="TVX92237.1"/>
    </source>
</evidence>
<protein>
    <recommendedName>
        <fullName evidence="4">Holin</fullName>
    </recommendedName>
</protein>
<accession>A0A559IX76</accession>
<dbReference type="EMBL" id="VNJK01000001">
    <property type="protein sequence ID" value="TVX92237.1"/>
    <property type="molecule type" value="Genomic_DNA"/>
</dbReference>
<evidence type="ECO:0008006" key="4">
    <source>
        <dbReference type="Google" id="ProtNLM"/>
    </source>
</evidence>
<proteinExistence type="predicted"/>
<dbReference type="OrthoDB" id="2884029at2"/>
<dbReference type="Proteomes" id="UP000318102">
    <property type="component" value="Unassembled WGS sequence"/>
</dbReference>
<dbReference type="InterPro" id="IPR032111">
    <property type="entry name" value="Clostridium_phage_holin"/>
</dbReference>
<feature type="transmembrane region" description="Helical" evidence="1">
    <location>
        <begin position="17"/>
        <end position="36"/>
    </location>
</feature>
<evidence type="ECO:0000256" key="1">
    <source>
        <dbReference type="SAM" id="Phobius"/>
    </source>
</evidence>
<dbReference type="AlphaFoldDB" id="A0A559IX76"/>
<sequence length="104" mass="10864">MDHATIVNFTWGAVANYIDPTLIIVVLACWALGFALKRTPNVPNWSIIYIVTAVAVVLAVGLLGFTTAAIIQGILCGALAVYGHQLVKQTSKGGGSNADHSNGQ</sequence>
<keyword evidence="1" id="KW-0472">Membrane</keyword>